<sequence>MDKLHRISPSTSVATLNFSGTPKRSVIPKRPGTPLHVINEEKDNASAENRCTPVIRNPFDIKAEALYLPACSPSVFATLQQNKTDNGSFRWSIEHLSVLYPADIDETSIPETWVDAEQELNAQKAIDAFFSQNKIVPSPWSSSPKEGKINAASRRRVNLMFEDIQQQSEATTQTTLSIPPSVDLSEILDKYFTYNEDANQNISSKENSHESLSDSSTSLRRRLFAEDEGFSTPIKNFRATKIWTTPIRMQNAYGTPASDVLSSSPITPPNCSDSCNVLTSPPISPIKANISATDGKIITSNNDEETESSSNSPMEHRGESFMSFCVESQDTNPFPSYVSERQDTGYATGSINSFGNMTSETNFGFVSRITPVTELMEECELSNSASCDISYKMDCASMGVTSVDCRTGILSNTCNLKTYPWVPTCCSTPAQCSHSQPMTD</sequence>
<dbReference type="GO" id="GO:0060236">
    <property type="term" value="P:regulation of mitotic spindle organization"/>
    <property type="evidence" value="ECO:0007669"/>
    <property type="project" value="TreeGrafter"/>
</dbReference>
<evidence type="ECO:0000256" key="1">
    <source>
        <dbReference type="ARBA" id="ARBA00010963"/>
    </source>
</evidence>
<dbReference type="Proteomes" id="UP001054837">
    <property type="component" value="Unassembled WGS sequence"/>
</dbReference>
<accession>A0AAV4S457</accession>
<evidence type="ECO:0000313" key="7">
    <source>
        <dbReference type="Proteomes" id="UP001054837"/>
    </source>
</evidence>
<dbReference type="EMBL" id="BPLQ01007133">
    <property type="protein sequence ID" value="GIY28109.1"/>
    <property type="molecule type" value="Genomic_DNA"/>
</dbReference>
<dbReference type="GO" id="GO:0005737">
    <property type="term" value="C:cytoplasm"/>
    <property type="evidence" value="ECO:0007669"/>
    <property type="project" value="TreeGrafter"/>
</dbReference>
<dbReference type="GO" id="GO:0051301">
    <property type="term" value="P:cell division"/>
    <property type="evidence" value="ECO:0007669"/>
    <property type="project" value="UniProtKB-KW"/>
</dbReference>
<dbReference type="PRINTS" id="PR02038">
    <property type="entry name" value="AURORABORA"/>
</dbReference>
<protein>
    <recommendedName>
        <fullName evidence="2">Protein aurora borealis</fullName>
    </recommendedName>
</protein>
<dbReference type="PANTHER" id="PTHR14728">
    <property type="entry name" value="PROTEIN AURORA BOREALIS"/>
    <property type="match status" value="1"/>
</dbReference>
<dbReference type="InterPro" id="IPR023252">
    <property type="entry name" value="Aurora_borealis_protein"/>
</dbReference>
<name>A0AAV4S457_9ARAC</name>
<organism evidence="6 7">
    <name type="scientific">Caerostris darwini</name>
    <dbReference type="NCBI Taxonomy" id="1538125"/>
    <lineage>
        <taxon>Eukaryota</taxon>
        <taxon>Metazoa</taxon>
        <taxon>Ecdysozoa</taxon>
        <taxon>Arthropoda</taxon>
        <taxon>Chelicerata</taxon>
        <taxon>Arachnida</taxon>
        <taxon>Araneae</taxon>
        <taxon>Araneomorphae</taxon>
        <taxon>Entelegynae</taxon>
        <taxon>Araneoidea</taxon>
        <taxon>Araneidae</taxon>
        <taxon>Caerostris</taxon>
    </lineage>
</organism>
<comment type="caution">
    <text evidence="6">The sequence shown here is derived from an EMBL/GenBank/DDBJ whole genome shotgun (WGS) entry which is preliminary data.</text>
</comment>
<dbReference type="GO" id="GO:0019901">
    <property type="term" value="F:protein kinase binding"/>
    <property type="evidence" value="ECO:0007669"/>
    <property type="project" value="TreeGrafter"/>
</dbReference>
<gene>
    <name evidence="6" type="primary">BORA</name>
    <name evidence="6" type="ORF">CDAR_214301</name>
</gene>
<dbReference type="GO" id="GO:0005634">
    <property type="term" value="C:nucleus"/>
    <property type="evidence" value="ECO:0007669"/>
    <property type="project" value="TreeGrafter"/>
</dbReference>
<evidence type="ECO:0000256" key="2">
    <source>
        <dbReference type="ARBA" id="ARBA00020055"/>
    </source>
</evidence>
<comment type="similarity">
    <text evidence="1">Belongs to the BORA family.</text>
</comment>
<evidence type="ECO:0000256" key="3">
    <source>
        <dbReference type="ARBA" id="ARBA00022618"/>
    </source>
</evidence>
<dbReference type="Pfam" id="PF15280">
    <property type="entry name" value="BORA_N"/>
    <property type="match status" value="1"/>
</dbReference>
<proteinExistence type="inferred from homology"/>
<evidence type="ECO:0000256" key="5">
    <source>
        <dbReference type="ARBA" id="ARBA00023306"/>
    </source>
</evidence>
<dbReference type="AlphaFoldDB" id="A0AAV4S457"/>
<keyword evidence="4" id="KW-0498">Mitosis</keyword>
<dbReference type="GO" id="GO:0007088">
    <property type="term" value="P:regulation of mitotic nuclear division"/>
    <property type="evidence" value="ECO:0007669"/>
    <property type="project" value="TreeGrafter"/>
</dbReference>
<dbReference type="PANTHER" id="PTHR14728:SF2">
    <property type="entry name" value="PROTEIN AURORA BOREALIS"/>
    <property type="match status" value="1"/>
</dbReference>
<keyword evidence="7" id="KW-1185">Reference proteome</keyword>
<evidence type="ECO:0000256" key="4">
    <source>
        <dbReference type="ARBA" id="ARBA00022776"/>
    </source>
</evidence>
<evidence type="ECO:0000313" key="6">
    <source>
        <dbReference type="EMBL" id="GIY28109.1"/>
    </source>
</evidence>
<keyword evidence="5" id="KW-0131">Cell cycle</keyword>
<reference evidence="6 7" key="1">
    <citation type="submission" date="2021-06" db="EMBL/GenBank/DDBJ databases">
        <title>Caerostris darwini draft genome.</title>
        <authorList>
            <person name="Kono N."/>
            <person name="Arakawa K."/>
        </authorList>
    </citation>
    <scope>NUCLEOTIDE SEQUENCE [LARGE SCALE GENOMIC DNA]</scope>
</reference>
<keyword evidence="3" id="KW-0132">Cell division</keyword>